<dbReference type="PRINTS" id="PR00385">
    <property type="entry name" value="P450"/>
</dbReference>
<dbReference type="InterPro" id="IPR036396">
    <property type="entry name" value="Cyt_P450_sf"/>
</dbReference>
<organism evidence="10 11">
    <name type="scientific">Aspergillus ellipticus CBS 707.79</name>
    <dbReference type="NCBI Taxonomy" id="1448320"/>
    <lineage>
        <taxon>Eukaryota</taxon>
        <taxon>Fungi</taxon>
        <taxon>Dikarya</taxon>
        <taxon>Ascomycota</taxon>
        <taxon>Pezizomycotina</taxon>
        <taxon>Eurotiomycetes</taxon>
        <taxon>Eurotiomycetidae</taxon>
        <taxon>Eurotiales</taxon>
        <taxon>Aspergillaceae</taxon>
        <taxon>Aspergillus</taxon>
        <taxon>Aspergillus subgen. Circumdati</taxon>
    </lineage>
</organism>
<evidence type="ECO:0000256" key="5">
    <source>
        <dbReference type="ARBA" id="ARBA00023002"/>
    </source>
</evidence>
<dbReference type="InterPro" id="IPR017972">
    <property type="entry name" value="Cyt_P450_CS"/>
</dbReference>
<dbReference type="Proteomes" id="UP000247810">
    <property type="component" value="Unassembled WGS sequence"/>
</dbReference>
<dbReference type="PANTHER" id="PTHR24305">
    <property type="entry name" value="CYTOCHROME P450"/>
    <property type="match status" value="1"/>
</dbReference>
<dbReference type="PANTHER" id="PTHR24305:SF210">
    <property type="entry name" value="CYTOCHROME P450 MONOOXYGENASE ASQL-RELATED"/>
    <property type="match status" value="1"/>
</dbReference>
<dbReference type="CDD" id="cd11058">
    <property type="entry name" value="CYP60B-like"/>
    <property type="match status" value="1"/>
</dbReference>
<evidence type="ECO:0000313" key="11">
    <source>
        <dbReference type="Proteomes" id="UP000247810"/>
    </source>
</evidence>
<keyword evidence="4 8" id="KW-0479">Metal-binding</keyword>
<dbReference type="AlphaFoldDB" id="A0A319DCB7"/>
<dbReference type="InterPro" id="IPR002401">
    <property type="entry name" value="Cyt_P450_E_grp-I"/>
</dbReference>
<evidence type="ECO:0000256" key="7">
    <source>
        <dbReference type="ARBA" id="ARBA00023033"/>
    </source>
</evidence>
<evidence type="ECO:0000256" key="9">
    <source>
        <dbReference type="RuleBase" id="RU000461"/>
    </source>
</evidence>
<keyword evidence="11" id="KW-1185">Reference proteome</keyword>
<dbReference type="GO" id="GO:0004497">
    <property type="term" value="F:monooxygenase activity"/>
    <property type="evidence" value="ECO:0007669"/>
    <property type="project" value="UniProtKB-KW"/>
</dbReference>
<dbReference type="InterPro" id="IPR050121">
    <property type="entry name" value="Cytochrome_P450_monoxygenase"/>
</dbReference>
<dbReference type="EMBL" id="KZ825861">
    <property type="protein sequence ID" value="PYH95019.1"/>
    <property type="molecule type" value="Genomic_DNA"/>
</dbReference>
<gene>
    <name evidence="10" type="ORF">BO71DRAFT_418909</name>
</gene>
<dbReference type="PROSITE" id="PS00086">
    <property type="entry name" value="CYTOCHROME_P450"/>
    <property type="match status" value="1"/>
</dbReference>
<protein>
    <submittedName>
        <fullName evidence="10">Cytochrome P450</fullName>
    </submittedName>
</protein>
<comment type="cofactor">
    <cofactor evidence="1 8">
        <name>heme</name>
        <dbReference type="ChEBI" id="CHEBI:30413"/>
    </cofactor>
</comment>
<dbReference type="GO" id="GO:0016705">
    <property type="term" value="F:oxidoreductase activity, acting on paired donors, with incorporation or reduction of molecular oxygen"/>
    <property type="evidence" value="ECO:0007669"/>
    <property type="project" value="InterPro"/>
</dbReference>
<dbReference type="SUPFAM" id="SSF48264">
    <property type="entry name" value="Cytochrome P450"/>
    <property type="match status" value="1"/>
</dbReference>
<keyword evidence="5 9" id="KW-0560">Oxidoreductase</keyword>
<dbReference type="OrthoDB" id="1470350at2759"/>
<accession>A0A319DCB7</accession>
<evidence type="ECO:0000256" key="3">
    <source>
        <dbReference type="ARBA" id="ARBA00022617"/>
    </source>
</evidence>
<evidence type="ECO:0000256" key="6">
    <source>
        <dbReference type="ARBA" id="ARBA00023004"/>
    </source>
</evidence>
<dbReference type="GO" id="GO:0020037">
    <property type="term" value="F:heme binding"/>
    <property type="evidence" value="ECO:0007669"/>
    <property type="project" value="InterPro"/>
</dbReference>
<dbReference type="STRING" id="1448320.A0A319DCB7"/>
<dbReference type="GO" id="GO:0005506">
    <property type="term" value="F:iron ion binding"/>
    <property type="evidence" value="ECO:0007669"/>
    <property type="project" value="InterPro"/>
</dbReference>
<evidence type="ECO:0000313" key="10">
    <source>
        <dbReference type="EMBL" id="PYH95019.1"/>
    </source>
</evidence>
<keyword evidence="7 9" id="KW-0503">Monooxygenase</keyword>
<sequence length="517" mass="58579">MRRTTLYYYLPSSIPWVNVDSLTKSKPWPYYPLKRQAGGCIYLHPLAKYPGPRSSAASRIPITYATVSGNLPFWLEKQHVKYGPVVRVAPDELSYSDPRAWKDIFARHPNRPYGMPREKGISAMFDDEHSPPSIVSATDVDHPRISRAYASCFTKSALSAQEPLILEHIKRLMVKLHEGQNQPVNIGDMFTFLLFDIKADLQFGESLRLLDTAANIPWVGSQPYWIRASVILAALAEFPLIRLISQWALPGFVKTQRDMYLKFSNDKVNHRLQSMDVDRPDFLQLIVKSKEQQGTLSADELRVNAPILMTAGSDTTMALLSGLIVHLMNAPHAHKKVQDEIRTAFRTSEDITMLAMSRLPFVDACLRETLRLYPSVPALIPRVVPQPGAEIAGLWVSGGTRLCISTLATSRSSRHFFEAGAFHPERWRRAETGEEGDGEKEIFSADDKNAFHPFSIGNRSCPGQDMAYYISRMVLCHIVLQFDFESCSETATWFERQRAWQVWHKPPLLIKLIPPKS</sequence>
<evidence type="ECO:0000256" key="8">
    <source>
        <dbReference type="PIRSR" id="PIRSR602401-1"/>
    </source>
</evidence>
<evidence type="ECO:0000256" key="1">
    <source>
        <dbReference type="ARBA" id="ARBA00001971"/>
    </source>
</evidence>
<name>A0A319DCB7_9EURO</name>
<evidence type="ECO:0000256" key="2">
    <source>
        <dbReference type="ARBA" id="ARBA00010617"/>
    </source>
</evidence>
<dbReference type="Pfam" id="PF00067">
    <property type="entry name" value="p450"/>
    <property type="match status" value="1"/>
</dbReference>
<comment type="similarity">
    <text evidence="2 9">Belongs to the cytochrome P450 family.</text>
</comment>
<proteinExistence type="inferred from homology"/>
<evidence type="ECO:0000256" key="4">
    <source>
        <dbReference type="ARBA" id="ARBA00022723"/>
    </source>
</evidence>
<dbReference type="Gene3D" id="1.10.630.10">
    <property type="entry name" value="Cytochrome P450"/>
    <property type="match status" value="1"/>
</dbReference>
<reference evidence="10 11" key="1">
    <citation type="submission" date="2018-02" db="EMBL/GenBank/DDBJ databases">
        <title>The genomes of Aspergillus section Nigri reveals drivers in fungal speciation.</title>
        <authorList>
            <consortium name="DOE Joint Genome Institute"/>
            <person name="Vesth T.C."/>
            <person name="Nybo J."/>
            <person name="Theobald S."/>
            <person name="Brandl J."/>
            <person name="Frisvad J.C."/>
            <person name="Nielsen K.F."/>
            <person name="Lyhne E.K."/>
            <person name="Kogle M.E."/>
            <person name="Kuo A."/>
            <person name="Riley R."/>
            <person name="Clum A."/>
            <person name="Nolan M."/>
            <person name="Lipzen A."/>
            <person name="Salamov A."/>
            <person name="Henrissat B."/>
            <person name="Wiebenga A."/>
            <person name="De vries R.P."/>
            <person name="Grigoriev I.V."/>
            <person name="Mortensen U.H."/>
            <person name="Andersen M.R."/>
            <person name="Baker S.E."/>
        </authorList>
    </citation>
    <scope>NUCLEOTIDE SEQUENCE [LARGE SCALE GENOMIC DNA]</scope>
    <source>
        <strain evidence="10 11">CBS 707.79</strain>
    </source>
</reference>
<dbReference type="InterPro" id="IPR001128">
    <property type="entry name" value="Cyt_P450"/>
</dbReference>
<keyword evidence="6 8" id="KW-0408">Iron</keyword>
<keyword evidence="3 8" id="KW-0349">Heme</keyword>
<dbReference type="PRINTS" id="PR00463">
    <property type="entry name" value="EP450I"/>
</dbReference>
<dbReference type="VEuPathDB" id="FungiDB:BO71DRAFT_418909"/>
<feature type="binding site" description="axial binding residue" evidence="8">
    <location>
        <position position="461"/>
    </location>
    <ligand>
        <name>heme</name>
        <dbReference type="ChEBI" id="CHEBI:30413"/>
    </ligand>
    <ligandPart>
        <name>Fe</name>
        <dbReference type="ChEBI" id="CHEBI:18248"/>
    </ligandPart>
</feature>